<dbReference type="InterPro" id="IPR005821">
    <property type="entry name" value="Ion_trans_dom"/>
</dbReference>
<dbReference type="GO" id="GO:0016529">
    <property type="term" value="C:sarcoplasmic reticulum"/>
    <property type="evidence" value="ECO:0007669"/>
    <property type="project" value="TreeGrafter"/>
</dbReference>
<evidence type="ECO:0000259" key="6">
    <source>
        <dbReference type="Pfam" id="PF00520"/>
    </source>
</evidence>
<comment type="subcellular location">
    <subcellularLocation>
        <location evidence="1">Membrane</location>
        <topology evidence="1">Multi-pass membrane protein</topology>
    </subcellularLocation>
</comment>
<dbReference type="Proteomes" id="UP000271098">
    <property type="component" value="Unassembled WGS sequence"/>
</dbReference>
<dbReference type="GO" id="GO:0070679">
    <property type="term" value="F:inositol 1,4,5 trisphosphate binding"/>
    <property type="evidence" value="ECO:0007669"/>
    <property type="project" value="TreeGrafter"/>
</dbReference>
<evidence type="ECO:0000313" key="9">
    <source>
        <dbReference type="WBParaSite" id="GPUH_0000337001-mRNA-1"/>
    </source>
</evidence>
<reference evidence="7 8" key="2">
    <citation type="submission" date="2018-11" db="EMBL/GenBank/DDBJ databases">
        <authorList>
            <consortium name="Pathogen Informatics"/>
        </authorList>
    </citation>
    <scope>NUCLEOTIDE SEQUENCE [LARGE SCALE GENOMIC DNA]</scope>
</reference>
<dbReference type="InterPro" id="IPR015925">
    <property type="entry name" value="Ryanodine_IP3_receptor"/>
</dbReference>
<dbReference type="GO" id="GO:0005509">
    <property type="term" value="F:calcium ion binding"/>
    <property type="evidence" value="ECO:0007669"/>
    <property type="project" value="TreeGrafter"/>
</dbReference>
<sequence length="84" mass="9525">MIIGLKPGNGLIRATLTEKSFLSRIVYDMAFFIVLIVIVLNLVFGVIIDTFGDLRAERNEKDDQLRNNCFICGLGRGRLEVYVF</sequence>
<evidence type="ECO:0000256" key="5">
    <source>
        <dbReference type="SAM" id="Phobius"/>
    </source>
</evidence>
<organism evidence="9">
    <name type="scientific">Gongylonema pulchrum</name>
    <dbReference type="NCBI Taxonomy" id="637853"/>
    <lineage>
        <taxon>Eukaryota</taxon>
        <taxon>Metazoa</taxon>
        <taxon>Ecdysozoa</taxon>
        <taxon>Nematoda</taxon>
        <taxon>Chromadorea</taxon>
        <taxon>Rhabditida</taxon>
        <taxon>Spirurina</taxon>
        <taxon>Spiruromorpha</taxon>
        <taxon>Spiruroidea</taxon>
        <taxon>Gongylonematidae</taxon>
        <taxon>Gongylonema</taxon>
    </lineage>
</organism>
<evidence type="ECO:0000256" key="2">
    <source>
        <dbReference type="ARBA" id="ARBA00022692"/>
    </source>
</evidence>
<name>A0A183D3S3_9BILA</name>
<protein>
    <submittedName>
        <fullName evidence="9">Ion_trans domain-containing protein</fullName>
    </submittedName>
</protein>
<evidence type="ECO:0000256" key="4">
    <source>
        <dbReference type="ARBA" id="ARBA00023136"/>
    </source>
</evidence>
<accession>A0A183D3S3</accession>
<keyword evidence="4 5" id="KW-0472">Membrane</keyword>
<dbReference type="PANTHER" id="PTHR13715:SF102">
    <property type="entry name" value="INOSITOL 1,4,5-TRISPHOSPHATE RECEPTOR"/>
    <property type="match status" value="1"/>
</dbReference>
<dbReference type="AlphaFoldDB" id="A0A183D3S3"/>
<dbReference type="GO" id="GO:0035091">
    <property type="term" value="F:phosphatidylinositol binding"/>
    <property type="evidence" value="ECO:0007669"/>
    <property type="project" value="TreeGrafter"/>
</dbReference>
<evidence type="ECO:0000313" key="7">
    <source>
        <dbReference type="EMBL" id="VDK39237.1"/>
    </source>
</evidence>
<dbReference type="EMBL" id="UYRT01005706">
    <property type="protein sequence ID" value="VDK39237.1"/>
    <property type="molecule type" value="Genomic_DNA"/>
</dbReference>
<dbReference type="GO" id="GO:0005789">
    <property type="term" value="C:endoplasmic reticulum membrane"/>
    <property type="evidence" value="ECO:0007669"/>
    <property type="project" value="TreeGrafter"/>
</dbReference>
<dbReference type="Gene3D" id="1.10.287.70">
    <property type="match status" value="1"/>
</dbReference>
<keyword evidence="3 5" id="KW-1133">Transmembrane helix</keyword>
<dbReference type="WBParaSite" id="GPUH_0000337001-mRNA-1">
    <property type="protein sequence ID" value="GPUH_0000337001-mRNA-1"/>
    <property type="gene ID" value="GPUH_0000337001"/>
</dbReference>
<keyword evidence="2 5" id="KW-0812">Transmembrane</keyword>
<evidence type="ECO:0000256" key="3">
    <source>
        <dbReference type="ARBA" id="ARBA00022989"/>
    </source>
</evidence>
<proteinExistence type="predicted"/>
<gene>
    <name evidence="7" type="ORF">GPUH_LOCUS3364</name>
</gene>
<dbReference type="PANTHER" id="PTHR13715">
    <property type="entry name" value="RYANODINE RECEPTOR AND IP3 RECEPTOR"/>
    <property type="match status" value="1"/>
</dbReference>
<dbReference type="GO" id="GO:0005886">
    <property type="term" value="C:plasma membrane"/>
    <property type="evidence" value="ECO:0007669"/>
    <property type="project" value="TreeGrafter"/>
</dbReference>
<dbReference type="GO" id="GO:0030667">
    <property type="term" value="C:secretory granule membrane"/>
    <property type="evidence" value="ECO:0007669"/>
    <property type="project" value="TreeGrafter"/>
</dbReference>
<reference evidence="9" key="1">
    <citation type="submission" date="2016-06" db="UniProtKB">
        <authorList>
            <consortium name="WormBaseParasite"/>
        </authorList>
    </citation>
    <scope>IDENTIFICATION</scope>
</reference>
<keyword evidence="8" id="KW-1185">Reference proteome</keyword>
<evidence type="ECO:0000256" key="1">
    <source>
        <dbReference type="ARBA" id="ARBA00004141"/>
    </source>
</evidence>
<dbReference type="Pfam" id="PF00520">
    <property type="entry name" value="Ion_trans"/>
    <property type="match status" value="1"/>
</dbReference>
<dbReference type="GO" id="GO:0005220">
    <property type="term" value="F:inositol 1,4,5-trisphosphate-gated calcium channel activity"/>
    <property type="evidence" value="ECO:0007669"/>
    <property type="project" value="TreeGrafter"/>
</dbReference>
<feature type="transmembrane region" description="Helical" evidence="5">
    <location>
        <begin position="25"/>
        <end position="48"/>
    </location>
</feature>
<evidence type="ECO:0000313" key="8">
    <source>
        <dbReference type="Proteomes" id="UP000271098"/>
    </source>
</evidence>
<dbReference type="OrthoDB" id="300855at2759"/>
<dbReference type="GO" id="GO:0051209">
    <property type="term" value="P:release of sequestered calcium ion into cytosol"/>
    <property type="evidence" value="ECO:0007669"/>
    <property type="project" value="TreeGrafter"/>
</dbReference>
<feature type="domain" description="Ion transport" evidence="6">
    <location>
        <begin position="13"/>
        <end position="58"/>
    </location>
</feature>